<dbReference type="SUPFAM" id="SSF51215">
    <property type="entry name" value="Regulatory protein AraC"/>
    <property type="match status" value="1"/>
</dbReference>
<dbReference type="InterPro" id="IPR014710">
    <property type="entry name" value="RmlC-like_jellyroll"/>
</dbReference>
<dbReference type="PRINTS" id="PR00032">
    <property type="entry name" value="HTHARAC"/>
</dbReference>
<keyword evidence="6" id="KW-1185">Reference proteome</keyword>
<dbReference type="InterPro" id="IPR018060">
    <property type="entry name" value="HTH_AraC"/>
</dbReference>
<dbReference type="SUPFAM" id="SSF46689">
    <property type="entry name" value="Homeodomain-like"/>
    <property type="match status" value="1"/>
</dbReference>
<comment type="caution">
    <text evidence="5">The sequence shown here is derived from an EMBL/GenBank/DDBJ whole genome shotgun (WGS) entry which is preliminary data.</text>
</comment>
<keyword evidence="1" id="KW-0805">Transcription regulation</keyword>
<dbReference type="RefSeq" id="WP_345163657.1">
    <property type="nucleotide sequence ID" value="NZ_BAABHC010000042.1"/>
</dbReference>
<evidence type="ECO:0000313" key="5">
    <source>
        <dbReference type="EMBL" id="GAA4445416.1"/>
    </source>
</evidence>
<evidence type="ECO:0000259" key="4">
    <source>
        <dbReference type="PROSITE" id="PS01124"/>
    </source>
</evidence>
<evidence type="ECO:0000256" key="3">
    <source>
        <dbReference type="ARBA" id="ARBA00023163"/>
    </source>
</evidence>
<keyword evidence="3" id="KW-0804">Transcription</keyword>
<proteinExistence type="predicted"/>
<dbReference type="Proteomes" id="UP001500552">
    <property type="component" value="Unassembled WGS sequence"/>
</dbReference>
<evidence type="ECO:0000313" key="6">
    <source>
        <dbReference type="Proteomes" id="UP001500552"/>
    </source>
</evidence>
<organism evidence="5 6">
    <name type="scientific">Pontibacter saemangeumensis</name>
    <dbReference type="NCBI Taxonomy" id="1084525"/>
    <lineage>
        <taxon>Bacteria</taxon>
        <taxon>Pseudomonadati</taxon>
        <taxon>Bacteroidota</taxon>
        <taxon>Cytophagia</taxon>
        <taxon>Cytophagales</taxon>
        <taxon>Hymenobacteraceae</taxon>
        <taxon>Pontibacter</taxon>
    </lineage>
</organism>
<dbReference type="InterPro" id="IPR037923">
    <property type="entry name" value="HTH-like"/>
</dbReference>
<reference evidence="6" key="1">
    <citation type="journal article" date="2019" name="Int. J. Syst. Evol. Microbiol.">
        <title>The Global Catalogue of Microorganisms (GCM) 10K type strain sequencing project: providing services to taxonomists for standard genome sequencing and annotation.</title>
        <authorList>
            <consortium name="The Broad Institute Genomics Platform"/>
            <consortium name="The Broad Institute Genome Sequencing Center for Infectious Disease"/>
            <person name="Wu L."/>
            <person name="Ma J."/>
        </authorList>
    </citation>
    <scope>NUCLEOTIDE SEQUENCE [LARGE SCALE GENOMIC DNA]</scope>
    <source>
        <strain evidence="6">JCM 17926</strain>
    </source>
</reference>
<dbReference type="PANTHER" id="PTHR43280:SF32">
    <property type="entry name" value="TRANSCRIPTIONAL REGULATORY PROTEIN"/>
    <property type="match status" value="1"/>
</dbReference>
<dbReference type="Pfam" id="PF12833">
    <property type="entry name" value="HTH_18"/>
    <property type="match status" value="1"/>
</dbReference>
<dbReference type="InterPro" id="IPR003313">
    <property type="entry name" value="AraC-bd"/>
</dbReference>
<gene>
    <name evidence="5" type="ORF">GCM10023188_48540</name>
</gene>
<dbReference type="Gene3D" id="2.60.120.10">
    <property type="entry name" value="Jelly Rolls"/>
    <property type="match status" value="1"/>
</dbReference>
<dbReference type="Pfam" id="PF02311">
    <property type="entry name" value="AraC_binding"/>
    <property type="match status" value="1"/>
</dbReference>
<feature type="domain" description="HTH araC/xylS-type" evidence="4">
    <location>
        <begin position="192"/>
        <end position="290"/>
    </location>
</feature>
<dbReference type="PROSITE" id="PS01124">
    <property type="entry name" value="HTH_ARAC_FAMILY_2"/>
    <property type="match status" value="1"/>
</dbReference>
<dbReference type="InterPro" id="IPR009057">
    <property type="entry name" value="Homeodomain-like_sf"/>
</dbReference>
<accession>A0ABP8M6K7</accession>
<dbReference type="SMART" id="SM00342">
    <property type="entry name" value="HTH_ARAC"/>
    <property type="match status" value="1"/>
</dbReference>
<sequence>MPEEHLPIYQIGDFDAQAPRERYFYLNSFAAHLREHLFIQKPHKHNFYILLFISKGHGTHSIDFEEYPVQANAVFFLAPGQVHSWQLSDDTDGYIIFFTAAFYRLEYPHQKLARFPFYQAVYRQPQLLLSNPDKDAILPIMQRMQQEHEGKKAMAEDVLRDYLDILLILLKRLYQEQNPSEQIPSKLLPQLQALEHLIDQNYRQHQPVRYYADQLHVTTKQLNDACRRAIGKTISELIQERVLLEARRLLVHSHLTISEIASSLGYFDNAYFFRFFKKHTGQTPEQFRVSQS</sequence>
<dbReference type="InterPro" id="IPR020449">
    <property type="entry name" value="Tscrpt_reg_AraC-type_HTH"/>
</dbReference>
<evidence type="ECO:0000256" key="1">
    <source>
        <dbReference type="ARBA" id="ARBA00023015"/>
    </source>
</evidence>
<dbReference type="EMBL" id="BAABHC010000042">
    <property type="protein sequence ID" value="GAA4445416.1"/>
    <property type="molecule type" value="Genomic_DNA"/>
</dbReference>
<dbReference type="PANTHER" id="PTHR43280">
    <property type="entry name" value="ARAC-FAMILY TRANSCRIPTIONAL REGULATOR"/>
    <property type="match status" value="1"/>
</dbReference>
<protein>
    <submittedName>
        <fullName evidence="5">Helix-turn-helix domain-containing protein</fullName>
    </submittedName>
</protein>
<keyword evidence="2" id="KW-0238">DNA-binding</keyword>
<dbReference type="Gene3D" id="1.10.10.60">
    <property type="entry name" value="Homeodomain-like"/>
    <property type="match status" value="1"/>
</dbReference>
<name>A0ABP8M6K7_9BACT</name>
<evidence type="ECO:0000256" key="2">
    <source>
        <dbReference type="ARBA" id="ARBA00023125"/>
    </source>
</evidence>